<dbReference type="Proteomes" id="UP000287188">
    <property type="component" value="Unassembled WGS sequence"/>
</dbReference>
<dbReference type="EMBL" id="BIFS01000001">
    <property type="protein sequence ID" value="GCE17287.1"/>
    <property type="molecule type" value="Genomic_DNA"/>
</dbReference>
<evidence type="ECO:0000313" key="2">
    <source>
        <dbReference type="Proteomes" id="UP000287188"/>
    </source>
</evidence>
<reference evidence="2" key="1">
    <citation type="submission" date="2018-12" db="EMBL/GenBank/DDBJ databases">
        <title>Tengunoibacter tsumagoiensis gen. nov., sp. nov., Dictyobacter kobayashii sp. nov., D. alpinus sp. nov., and D. joshuensis sp. nov. and description of Dictyobacteraceae fam. nov. within the order Ktedonobacterales isolated from Tengu-no-mugimeshi.</title>
        <authorList>
            <person name="Wang C.M."/>
            <person name="Zheng Y."/>
            <person name="Sakai Y."/>
            <person name="Toyoda A."/>
            <person name="Minakuchi Y."/>
            <person name="Abe K."/>
            <person name="Yokota A."/>
            <person name="Yabe S."/>
        </authorList>
    </citation>
    <scope>NUCLEOTIDE SEQUENCE [LARGE SCALE GENOMIC DNA]</scope>
    <source>
        <strain evidence="2">Uno11</strain>
    </source>
</reference>
<accession>A0A402ADU6</accession>
<name>A0A402ADU6_9CHLR</name>
<dbReference type="OrthoDB" id="164235at2"/>
<keyword evidence="2" id="KW-1185">Reference proteome</keyword>
<dbReference type="RefSeq" id="WP_126549001.1">
    <property type="nucleotide sequence ID" value="NZ_BIFS01000001.1"/>
</dbReference>
<organism evidence="1 2">
    <name type="scientific">Dictyobacter kobayashii</name>
    <dbReference type="NCBI Taxonomy" id="2014872"/>
    <lineage>
        <taxon>Bacteria</taxon>
        <taxon>Bacillati</taxon>
        <taxon>Chloroflexota</taxon>
        <taxon>Ktedonobacteria</taxon>
        <taxon>Ktedonobacterales</taxon>
        <taxon>Dictyobacteraceae</taxon>
        <taxon>Dictyobacter</taxon>
    </lineage>
</organism>
<dbReference type="AlphaFoldDB" id="A0A402ADU6"/>
<comment type="caution">
    <text evidence="1">The sequence shown here is derived from an EMBL/GenBank/DDBJ whole genome shotgun (WGS) entry which is preliminary data.</text>
</comment>
<protein>
    <recommendedName>
        <fullName evidence="3">Single-stranded DNA-binding protein</fullName>
    </recommendedName>
</protein>
<gene>
    <name evidence="1" type="ORF">KDK_10870</name>
</gene>
<proteinExistence type="predicted"/>
<evidence type="ECO:0000313" key="1">
    <source>
        <dbReference type="EMBL" id="GCE17287.1"/>
    </source>
</evidence>
<evidence type="ECO:0008006" key="3">
    <source>
        <dbReference type="Google" id="ProtNLM"/>
    </source>
</evidence>
<sequence>MAMTFTGFVKAGGVYEVGKDKKPMISFTAVDELGNTYACQMWQDDPQFQQLAQAIPQSRRQQISFEVAAYTSRMRTFKDGSEKPQTNFIVTRVSVPALGLQAA</sequence>